<dbReference type="RefSeq" id="WP_251914848.1">
    <property type="nucleotide sequence ID" value="NZ_JAMRXG010000010.1"/>
</dbReference>
<organism evidence="2 3">
    <name type="scientific">Nocardia pulmonis</name>
    <dbReference type="NCBI Taxonomy" id="2951408"/>
    <lineage>
        <taxon>Bacteria</taxon>
        <taxon>Bacillati</taxon>
        <taxon>Actinomycetota</taxon>
        <taxon>Actinomycetes</taxon>
        <taxon>Mycobacteriales</taxon>
        <taxon>Nocardiaceae</taxon>
        <taxon>Nocardia</taxon>
    </lineage>
</organism>
<protein>
    <submittedName>
        <fullName evidence="2">DUF1801 domain-containing protein</fullName>
    </submittedName>
</protein>
<evidence type="ECO:0000313" key="3">
    <source>
        <dbReference type="Proteomes" id="UP001139157"/>
    </source>
</evidence>
<reference evidence="2" key="1">
    <citation type="submission" date="2022-06" db="EMBL/GenBank/DDBJ databases">
        <title>Novel species in genus nocardia.</title>
        <authorList>
            <person name="Li F."/>
        </authorList>
    </citation>
    <scope>NUCLEOTIDE SEQUENCE</scope>
    <source>
        <strain evidence="2">CDC141</strain>
    </source>
</reference>
<dbReference type="Pfam" id="PF08818">
    <property type="entry name" value="DUF1801"/>
    <property type="match status" value="1"/>
</dbReference>
<dbReference type="AlphaFoldDB" id="A0A9X2EBT2"/>
<feature type="domain" description="YdhG-like" evidence="1">
    <location>
        <begin position="31"/>
        <end position="125"/>
    </location>
</feature>
<comment type="caution">
    <text evidence="2">The sequence shown here is derived from an EMBL/GenBank/DDBJ whole genome shotgun (WGS) entry which is preliminary data.</text>
</comment>
<sequence length="136" mass="15396">MSTNTDSGPRPEQFQELIARFDPRVGEFAVEARALILDVMPRAVELVWPNQGTASYGTGPRKMSEHFCYLSLFPRYLRLGFYYGTELPDPEHLLIDGGGKLMRSMKITNTDQLHRPAVRTLIELATTHRVPPLPRG</sequence>
<dbReference type="SUPFAM" id="SSF159888">
    <property type="entry name" value="YdhG-like"/>
    <property type="match status" value="1"/>
</dbReference>
<gene>
    <name evidence="2" type="ORF">NDR86_24060</name>
</gene>
<dbReference type="EMBL" id="JAMRXG010000010">
    <property type="protein sequence ID" value="MCM6776565.1"/>
    <property type="molecule type" value="Genomic_DNA"/>
</dbReference>
<evidence type="ECO:0000313" key="2">
    <source>
        <dbReference type="EMBL" id="MCM6776565.1"/>
    </source>
</evidence>
<dbReference type="InterPro" id="IPR014922">
    <property type="entry name" value="YdhG-like"/>
</dbReference>
<name>A0A9X2EBT2_9NOCA</name>
<evidence type="ECO:0000259" key="1">
    <source>
        <dbReference type="Pfam" id="PF08818"/>
    </source>
</evidence>
<dbReference type="Proteomes" id="UP001139157">
    <property type="component" value="Unassembled WGS sequence"/>
</dbReference>
<keyword evidence="3" id="KW-1185">Reference proteome</keyword>
<proteinExistence type="predicted"/>
<accession>A0A9X2EBT2</accession>